<reference evidence="1" key="1">
    <citation type="submission" date="2022-01" db="EMBL/GenBank/DDBJ databases">
        <authorList>
            <person name="King R."/>
        </authorList>
    </citation>
    <scope>NUCLEOTIDE SEQUENCE</scope>
</reference>
<accession>A0A9P0CYS7</accession>
<proteinExistence type="predicted"/>
<keyword evidence="2" id="KW-1185">Reference proteome</keyword>
<evidence type="ECO:0000313" key="1">
    <source>
        <dbReference type="EMBL" id="CAH1107162.1"/>
    </source>
</evidence>
<dbReference type="Proteomes" id="UP001153636">
    <property type="component" value="Chromosome 2"/>
</dbReference>
<evidence type="ECO:0000313" key="2">
    <source>
        <dbReference type="Proteomes" id="UP001153636"/>
    </source>
</evidence>
<protein>
    <submittedName>
        <fullName evidence="1">Uncharacterized protein</fullName>
    </submittedName>
</protein>
<dbReference type="OrthoDB" id="6768364at2759"/>
<gene>
    <name evidence="1" type="ORF">PSYICH_LOCUS6641</name>
</gene>
<dbReference type="EMBL" id="OV651814">
    <property type="protein sequence ID" value="CAH1107162.1"/>
    <property type="molecule type" value="Genomic_DNA"/>
</dbReference>
<sequence length="114" mass="12802">MSLFKSGETASAQVLKLATNSSPSTKKKIKEIHNLLLLSSMAMYTPEEALALIVDCSLSKDDIRIQRGAKKKQVNIYPSYAVIGHVTKTCYPANITISVVHILRCIYQFKIWWT</sequence>
<dbReference type="AlphaFoldDB" id="A0A9P0CYS7"/>
<name>A0A9P0CYS7_9CUCU</name>
<organism evidence="1 2">
    <name type="scientific">Psylliodes chrysocephalus</name>
    <dbReference type="NCBI Taxonomy" id="3402493"/>
    <lineage>
        <taxon>Eukaryota</taxon>
        <taxon>Metazoa</taxon>
        <taxon>Ecdysozoa</taxon>
        <taxon>Arthropoda</taxon>
        <taxon>Hexapoda</taxon>
        <taxon>Insecta</taxon>
        <taxon>Pterygota</taxon>
        <taxon>Neoptera</taxon>
        <taxon>Endopterygota</taxon>
        <taxon>Coleoptera</taxon>
        <taxon>Polyphaga</taxon>
        <taxon>Cucujiformia</taxon>
        <taxon>Chrysomeloidea</taxon>
        <taxon>Chrysomelidae</taxon>
        <taxon>Galerucinae</taxon>
        <taxon>Alticini</taxon>
        <taxon>Psylliodes</taxon>
    </lineage>
</organism>